<dbReference type="Pfam" id="PF12708">
    <property type="entry name" value="Pect-lyase_RHGA_epim"/>
    <property type="match status" value="1"/>
</dbReference>
<dbReference type="Proteomes" id="UP000291591">
    <property type="component" value="Unassembled WGS sequence"/>
</dbReference>
<reference evidence="2 3" key="1">
    <citation type="submission" date="2019-02" db="EMBL/GenBank/DDBJ databases">
        <title>Sequencing the genomes of 1000 actinobacteria strains.</title>
        <authorList>
            <person name="Klenk H.-P."/>
        </authorList>
    </citation>
    <scope>NUCLEOTIDE SEQUENCE [LARGE SCALE GENOMIC DNA]</scope>
    <source>
        <strain evidence="2 3">DSM 45779</strain>
    </source>
</reference>
<evidence type="ECO:0000313" key="2">
    <source>
        <dbReference type="EMBL" id="RZT87919.1"/>
    </source>
</evidence>
<proteinExistence type="predicted"/>
<dbReference type="InterPro" id="IPR011050">
    <property type="entry name" value="Pectin_lyase_fold/virulence"/>
</dbReference>
<evidence type="ECO:0000313" key="3">
    <source>
        <dbReference type="Proteomes" id="UP000291591"/>
    </source>
</evidence>
<name>A0A4Q7V5H9_PSEST</name>
<dbReference type="InterPro" id="IPR024535">
    <property type="entry name" value="RHGA/B-epi-like_pectate_lyase"/>
</dbReference>
<sequence length="74" mass="7384">MSSSRRRRDHAVRLVSAGQYALVSLGSLNVKSFGAKGDGTTDDTAAIQAALAAVPAAGGQVFSSRPAPTGSLPG</sequence>
<gene>
    <name evidence="2" type="ORF">EV383_4851</name>
</gene>
<dbReference type="GO" id="GO:0016829">
    <property type="term" value="F:lyase activity"/>
    <property type="evidence" value="ECO:0007669"/>
    <property type="project" value="UniProtKB-KW"/>
</dbReference>
<dbReference type="RefSeq" id="WP_130292004.1">
    <property type="nucleotide sequence ID" value="NZ_SHKL01000001.1"/>
</dbReference>
<comment type="caution">
    <text evidence="2">The sequence shown here is derived from an EMBL/GenBank/DDBJ whole genome shotgun (WGS) entry which is preliminary data.</text>
</comment>
<organism evidence="2 3">
    <name type="scientific">Pseudonocardia sediminis</name>
    <dbReference type="NCBI Taxonomy" id="1397368"/>
    <lineage>
        <taxon>Bacteria</taxon>
        <taxon>Bacillati</taxon>
        <taxon>Actinomycetota</taxon>
        <taxon>Actinomycetes</taxon>
        <taxon>Pseudonocardiales</taxon>
        <taxon>Pseudonocardiaceae</taxon>
        <taxon>Pseudonocardia</taxon>
    </lineage>
</organism>
<protein>
    <submittedName>
        <fullName evidence="2">Pectate lyase-like protein</fullName>
    </submittedName>
</protein>
<keyword evidence="2" id="KW-0456">Lyase</keyword>
<feature type="domain" description="Rhamnogalacturonase A/B/Epimerase-like pectate lyase" evidence="1">
    <location>
        <begin position="28"/>
        <end position="53"/>
    </location>
</feature>
<dbReference type="Gene3D" id="2.160.20.10">
    <property type="entry name" value="Single-stranded right-handed beta-helix, Pectin lyase-like"/>
    <property type="match status" value="1"/>
</dbReference>
<evidence type="ECO:0000259" key="1">
    <source>
        <dbReference type="Pfam" id="PF12708"/>
    </source>
</evidence>
<accession>A0A4Q7V5H9</accession>
<dbReference type="AlphaFoldDB" id="A0A4Q7V5H9"/>
<keyword evidence="3" id="KW-1185">Reference proteome</keyword>
<dbReference type="SUPFAM" id="SSF51126">
    <property type="entry name" value="Pectin lyase-like"/>
    <property type="match status" value="1"/>
</dbReference>
<dbReference type="EMBL" id="SHKL01000001">
    <property type="protein sequence ID" value="RZT87919.1"/>
    <property type="molecule type" value="Genomic_DNA"/>
</dbReference>
<dbReference type="InterPro" id="IPR012334">
    <property type="entry name" value="Pectin_lyas_fold"/>
</dbReference>